<dbReference type="PANTHER" id="PTHR43539:SF68">
    <property type="entry name" value="FLAVIN-BINDING MONOOXYGENASE-LIKE PROTEIN (AFU_ORTHOLOGUE AFUA_4G09220)"/>
    <property type="match status" value="1"/>
</dbReference>
<keyword evidence="3" id="KW-1185">Reference proteome</keyword>
<evidence type="ECO:0000313" key="2">
    <source>
        <dbReference type="EMBL" id="KAK1750497.1"/>
    </source>
</evidence>
<dbReference type="Proteomes" id="UP001239445">
    <property type="component" value="Unassembled WGS sequence"/>
</dbReference>
<dbReference type="Gene3D" id="3.50.50.60">
    <property type="entry name" value="FAD/NAD(P)-binding domain"/>
    <property type="match status" value="2"/>
</dbReference>
<dbReference type="GO" id="GO:0050660">
    <property type="term" value="F:flavin adenine dinucleotide binding"/>
    <property type="evidence" value="ECO:0007669"/>
    <property type="project" value="TreeGrafter"/>
</dbReference>
<organism evidence="2 3">
    <name type="scientific">Echria macrotheca</name>
    <dbReference type="NCBI Taxonomy" id="438768"/>
    <lineage>
        <taxon>Eukaryota</taxon>
        <taxon>Fungi</taxon>
        <taxon>Dikarya</taxon>
        <taxon>Ascomycota</taxon>
        <taxon>Pezizomycotina</taxon>
        <taxon>Sordariomycetes</taxon>
        <taxon>Sordariomycetidae</taxon>
        <taxon>Sordariales</taxon>
        <taxon>Schizotheciaceae</taxon>
        <taxon>Echria</taxon>
    </lineage>
</organism>
<keyword evidence="1" id="KW-0560">Oxidoreductase</keyword>
<name>A0AAJ0B2R5_9PEZI</name>
<evidence type="ECO:0000256" key="1">
    <source>
        <dbReference type="ARBA" id="ARBA00023002"/>
    </source>
</evidence>
<dbReference type="PANTHER" id="PTHR43539">
    <property type="entry name" value="FLAVIN-BINDING MONOOXYGENASE-LIKE PROTEIN (AFU_ORTHOLOGUE AFUA_4G09220)"/>
    <property type="match status" value="1"/>
</dbReference>
<dbReference type="EMBL" id="MU839846">
    <property type="protein sequence ID" value="KAK1750497.1"/>
    <property type="molecule type" value="Genomic_DNA"/>
</dbReference>
<proteinExistence type="predicted"/>
<sequence length="638" mass="68992">MALEQTTVEYPQKVDLRRTLAQKPLPVIPPETLASADSTKPREIAQAVLNTIENVLAADDVKKLQSCFLTEQAYWRDQVGLTYHIRTFSGAGVVAANLLETKKLRGIPEGLKLVGDPHVIPVSPVLQWIDANFAFKTISPAAAATGRLLLVPVAADGTTEWKVWILSTWLDGLDDCPHDESLLYSPGRALDDVEFSTEVLMIGGGNSAAVLAARLKALGVDSVMLERNANPGDNWALRYDSLRFHVSTALCDTPYIHYPEHLKHPHLLTRDDLAAHLRRFISTFHLNIINSAKITSTVYDPAVKLWTVKFTTPSGSRTATAKHLVQATGIASQKPYLPDIPNRQAYKGLSMHSAEYKNPSKSLAGVKSVIIVGSANTAFDILEDCVSAGIATTMVARSPTYIVPLHYGYDPRGLGLYDILPTEIADRALMTLPAWVDGALAGGLFALLAAEEPDRYAALAKTGFPVMDGTHPDAHLLHNLVERGGGHYVDIGGTNLLVEGKAAVKAGTEPVSFTEGGLKFADGSELDADAVLWCTGFADVNMRAVAAEILGGGTAEETKGGVLGPREIAERMDATFGYDAEGEIRGLWKRNLRLENFWIMGGHTGLQRWYSTLLAMQIKAALAGILPTAYRETVVPDS</sequence>
<dbReference type="AlphaFoldDB" id="A0AAJ0B2R5"/>
<dbReference type="SUPFAM" id="SSF51905">
    <property type="entry name" value="FAD/NAD(P)-binding domain"/>
    <property type="match status" value="1"/>
</dbReference>
<reference evidence="2" key="1">
    <citation type="submission" date="2023-06" db="EMBL/GenBank/DDBJ databases">
        <title>Genome-scale phylogeny and comparative genomics of the fungal order Sordariales.</title>
        <authorList>
            <consortium name="Lawrence Berkeley National Laboratory"/>
            <person name="Hensen N."/>
            <person name="Bonometti L."/>
            <person name="Westerberg I."/>
            <person name="Brannstrom I.O."/>
            <person name="Guillou S."/>
            <person name="Cros-Aarteil S."/>
            <person name="Calhoun S."/>
            <person name="Haridas S."/>
            <person name="Kuo A."/>
            <person name="Mondo S."/>
            <person name="Pangilinan J."/>
            <person name="Riley R."/>
            <person name="Labutti K."/>
            <person name="Andreopoulos B."/>
            <person name="Lipzen A."/>
            <person name="Chen C."/>
            <person name="Yanf M."/>
            <person name="Daum C."/>
            <person name="Ng V."/>
            <person name="Clum A."/>
            <person name="Steindorff A."/>
            <person name="Ohm R."/>
            <person name="Martin F."/>
            <person name="Silar P."/>
            <person name="Natvig D."/>
            <person name="Lalanne C."/>
            <person name="Gautier V."/>
            <person name="Ament-Velasquez S.L."/>
            <person name="Kruys A."/>
            <person name="Hutchinson M.I."/>
            <person name="Powell A.J."/>
            <person name="Barry K."/>
            <person name="Miller A.N."/>
            <person name="Grigoriev I.V."/>
            <person name="Debuchy R."/>
            <person name="Gladieux P."/>
            <person name="Thoren M.H."/>
            <person name="Johannesson H."/>
        </authorList>
    </citation>
    <scope>NUCLEOTIDE SEQUENCE</scope>
    <source>
        <strain evidence="2">PSN4</strain>
    </source>
</reference>
<dbReference type="InterPro" id="IPR036188">
    <property type="entry name" value="FAD/NAD-bd_sf"/>
</dbReference>
<keyword evidence="2" id="KW-0503">Monooxygenase</keyword>
<dbReference type="InterPro" id="IPR050982">
    <property type="entry name" value="Auxin_biosynth/cation_transpt"/>
</dbReference>
<protein>
    <submittedName>
        <fullName evidence="2">Indole-3-pyruvate monooxygenase YUCCA4</fullName>
    </submittedName>
</protein>
<dbReference type="Pfam" id="PF13738">
    <property type="entry name" value="Pyr_redox_3"/>
    <property type="match status" value="1"/>
</dbReference>
<dbReference type="GO" id="GO:0004497">
    <property type="term" value="F:monooxygenase activity"/>
    <property type="evidence" value="ECO:0007669"/>
    <property type="project" value="UniProtKB-KW"/>
</dbReference>
<comment type="caution">
    <text evidence="2">The sequence shown here is derived from an EMBL/GenBank/DDBJ whole genome shotgun (WGS) entry which is preliminary data.</text>
</comment>
<gene>
    <name evidence="2" type="ORF">QBC47DRAFT_352982</name>
</gene>
<accession>A0AAJ0B2R5</accession>
<evidence type="ECO:0000313" key="3">
    <source>
        <dbReference type="Proteomes" id="UP001239445"/>
    </source>
</evidence>